<protein>
    <submittedName>
        <fullName evidence="1">Uncharacterized protein</fullName>
    </submittedName>
</protein>
<organism evidence="1">
    <name type="scientific">human gut metagenome</name>
    <dbReference type="NCBI Taxonomy" id="408170"/>
    <lineage>
        <taxon>unclassified sequences</taxon>
        <taxon>metagenomes</taxon>
        <taxon>organismal metagenomes</taxon>
    </lineage>
</organism>
<dbReference type="EMBL" id="AJWZ01001675">
    <property type="protein sequence ID" value="EKC73095.1"/>
    <property type="molecule type" value="Genomic_DNA"/>
</dbReference>
<name>K1U421_9ZZZZ</name>
<dbReference type="SUPFAM" id="SSF48371">
    <property type="entry name" value="ARM repeat"/>
    <property type="match status" value="1"/>
</dbReference>
<feature type="non-terminal residue" evidence="1">
    <location>
        <position position="87"/>
    </location>
</feature>
<dbReference type="InterPro" id="IPR016024">
    <property type="entry name" value="ARM-type_fold"/>
</dbReference>
<dbReference type="Gene3D" id="1.25.10.90">
    <property type="match status" value="1"/>
</dbReference>
<evidence type="ECO:0000313" key="1">
    <source>
        <dbReference type="EMBL" id="EKC73095.1"/>
    </source>
</evidence>
<comment type="caution">
    <text evidence="1">The sequence shown here is derived from an EMBL/GenBank/DDBJ whole genome shotgun (WGS) entry which is preliminary data.</text>
</comment>
<proteinExistence type="predicted"/>
<reference evidence="1" key="1">
    <citation type="journal article" date="2013" name="Environ. Microbiol.">
        <title>Microbiota from the distal guts of lean and obese adolescents exhibit partial functional redundancy besides clear differences in community structure.</title>
        <authorList>
            <person name="Ferrer M."/>
            <person name="Ruiz A."/>
            <person name="Lanza F."/>
            <person name="Haange S.B."/>
            <person name="Oberbach A."/>
            <person name="Till H."/>
            <person name="Bargiela R."/>
            <person name="Campoy C."/>
            <person name="Segura M.T."/>
            <person name="Richter M."/>
            <person name="von Bergen M."/>
            <person name="Seifert J."/>
            <person name="Suarez A."/>
        </authorList>
    </citation>
    <scope>NUCLEOTIDE SEQUENCE</scope>
</reference>
<accession>K1U421</accession>
<sequence length="87" mass="10390">MKEDIAVKVQKQLFELQDLKYRDFHAKLMPTIDKEKVIGVRTPALRSYAKQFGKTEEAKEFMKVLPHKYYEENNLHGMLLEQIKDYD</sequence>
<dbReference type="AlphaFoldDB" id="K1U421"/>
<gene>
    <name evidence="1" type="ORF">OBE_02562</name>
</gene>